<reference evidence="2" key="1">
    <citation type="submission" date="2023-03" db="EMBL/GenBank/DDBJ databases">
        <title>Massive genome expansion in bonnet fungi (Mycena s.s.) driven by repeated elements and novel gene families across ecological guilds.</title>
        <authorList>
            <consortium name="Lawrence Berkeley National Laboratory"/>
            <person name="Harder C.B."/>
            <person name="Miyauchi S."/>
            <person name="Viragh M."/>
            <person name="Kuo A."/>
            <person name="Thoen E."/>
            <person name="Andreopoulos B."/>
            <person name="Lu D."/>
            <person name="Skrede I."/>
            <person name="Drula E."/>
            <person name="Henrissat B."/>
            <person name="Morin E."/>
            <person name="Kohler A."/>
            <person name="Barry K."/>
            <person name="LaButti K."/>
            <person name="Morin E."/>
            <person name="Salamov A."/>
            <person name="Lipzen A."/>
            <person name="Mereny Z."/>
            <person name="Hegedus B."/>
            <person name="Baldrian P."/>
            <person name="Stursova M."/>
            <person name="Weitz H."/>
            <person name="Taylor A."/>
            <person name="Grigoriev I.V."/>
            <person name="Nagy L.G."/>
            <person name="Martin F."/>
            <person name="Kauserud H."/>
        </authorList>
    </citation>
    <scope>NUCLEOTIDE SEQUENCE</scope>
    <source>
        <strain evidence="2">9144</strain>
    </source>
</reference>
<dbReference type="Proteomes" id="UP001219525">
    <property type="component" value="Unassembled WGS sequence"/>
</dbReference>
<name>A0AAD6UM29_9AGAR</name>
<sequence>MLPNSHHLCRCRYCGSAGETPADPPTARRGGPTGGFRSPRGPAARRSFDLGLRECGGDPRRPPLPLAAGAHCVGLPLAAGARCAALVRIPAGSKGRQRIGNLNLILAFLTSEGKWAESHKSGITVGLAPLSEYHYHKSRLPSVQTMAADYLEDASEEREPMCVVPCLAIAGSCSRSHPHAKHWYSASGILYFIQSYLQEYEITHGNKRKLEGVFPAASRDFISREGLLPAHIHAPSSPKLHALRVAKHRIHLPDHLLELPIDNIWNKREVLNSRAVDPTSRHLYRDRFERSMREMQTTCGNTPLNRCDCRTEA</sequence>
<accession>A0AAD6UM29</accession>
<dbReference type="AlphaFoldDB" id="A0AAD6UM29"/>
<evidence type="ECO:0000256" key="1">
    <source>
        <dbReference type="SAM" id="MobiDB-lite"/>
    </source>
</evidence>
<comment type="caution">
    <text evidence="2">The sequence shown here is derived from an EMBL/GenBank/DDBJ whole genome shotgun (WGS) entry which is preliminary data.</text>
</comment>
<dbReference type="EMBL" id="JARJCW010000156">
    <property type="protein sequence ID" value="KAJ7190127.1"/>
    <property type="molecule type" value="Genomic_DNA"/>
</dbReference>
<evidence type="ECO:0000313" key="2">
    <source>
        <dbReference type="EMBL" id="KAJ7190127.1"/>
    </source>
</evidence>
<proteinExistence type="predicted"/>
<gene>
    <name evidence="2" type="ORF">GGX14DRAFT_606459</name>
</gene>
<feature type="region of interest" description="Disordered" evidence="1">
    <location>
        <begin position="18"/>
        <end position="43"/>
    </location>
</feature>
<organism evidence="2 3">
    <name type="scientific">Mycena pura</name>
    <dbReference type="NCBI Taxonomy" id="153505"/>
    <lineage>
        <taxon>Eukaryota</taxon>
        <taxon>Fungi</taxon>
        <taxon>Dikarya</taxon>
        <taxon>Basidiomycota</taxon>
        <taxon>Agaricomycotina</taxon>
        <taxon>Agaricomycetes</taxon>
        <taxon>Agaricomycetidae</taxon>
        <taxon>Agaricales</taxon>
        <taxon>Marasmiineae</taxon>
        <taxon>Mycenaceae</taxon>
        <taxon>Mycena</taxon>
    </lineage>
</organism>
<evidence type="ECO:0000313" key="3">
    <source>
        <dbReference type="Proteomes" id="UP001219525"/>
    </source>
</evidence>
<keyword evidence="3" id="KW-1185">Reference proteome</keyword>
<protein>
    <submittedName>
        <fullName evidence="2">Uncharacterized protein</fullName>
    </submittedName>
</protein>